<feature type="non-terminal residue" evidence="1">
    <location>
        <position position="303"/>
    </location>
</feature>
<organism evidence="1 2">
    <name type="scientific">Streptomyces aidingensis</name>
    <dbReference type="NCBI Taxonomy" id="910347"/>
    <lineage>
        <taxon>Bacteria</taxon>
        <taxon>Bacillati</taxon>
        <taxon>Actinomycetota</taxon>
        <taxon>Actinomycetes</taxon>
        <taxon>Kitasatosporales</taxon>
        <taxon>Streptomycetaceae</taxon>
        <taxon>Streptomyces</taxon>
    </lineage>
</organism>
<evidence type="ECO:0000313" key="1">
    <source>
        <dbReference type="EMBL" id="SFD65349.1"/>
    </source>
</evidence>
<dbReference type="Proteomes" id="UP000199207">
    <property type="component" value="Unassembled WGS sequence"/>
</dbReference>
<reference evidence="1 2" key="1">
    <citation type="submission" date="2016-10" db="EMBL/GenBank/DDBJ databases">
        <authorList>
            <person name="de Groot N.N."/>
        </authorList>
    </citation>
    <scope>NUCLEOTIDE SEQUENCE [LARGE SCALE GENOMIC DNA]</scope>
    <source>
        <strain evidence="1 2">CGMCC 4.5739</strain>
    </source>
</reference>
<sequence>MARARNSRMESLLRELGWSQEQLAARFRRVAAENGADELRAVTRSHVNQWLRGSRPSGRAPHILCETFSRGLGRIVTAHEIGLDADGEDLPQDTDPVMALAELGSMELDRQRRQMLTGAAYSLAGLALATGEGPAAQARPSRRPVCGGHTTAADVAGAREMMAFFSRRDQRRGGGDGRAALVAYLRTDIVAHLGRRFPGEQVRREMFSTASELVYLCGWMSFDAGEHGLAQRYFTLSLHLAAEADDAPLAGHILRAMAHQAVDLGHPQHALALADASLEQRRYTRATPRERALLGVVHARSLA</sequence>
<name>A0A1I1U3K6_9ACTN</name>
<protein>
    <recommendedName>
        <fullName evidence="3">HTH cro/C1-type domain-containing protein</fullName>
    </recommendedName>
</protein>
<proteinExistence type="predicted"/>
<dbReference type="AlphaFoldDB" id="A0A1I1U3K6"/>
<evidence type="ECO:0008006" key="3">
    <source>
        <dbReference type="Google" id="ProtNLM"/>
    </source>
</evidence>
<dbReference type="STRING" id="910347.SAMN05421773_12269"/>
<evidence type="ECO:0000313" key="2">
    <source>
        <dbReference type="Proteomes" id="UP000199207"/>
    </source>
</evidence>
<dbReference type="EMBL" id="FOLM01000022">
    <property type="protein sequence ID" value="SFD65349.1"/>
    <property type="molecule type" value="Genomic_DNA"/>
</dbReference>
<gene>
    <name evidence="1" type="ORF">SAMN05421773_12269</name>
</gene>
<keyword evidence="2" id="KW-1185">Reference proteome</keyword>
<accession>A0A1I1U3K6</accession>